<name>A0A423LW54_PSEFL</name>
<dbReference type="EMBL" id="MOBU01000001">
    <property type="protein sequence ID" value="RON72524.1"/>
    <property type="molecule type" value="Genomic_DNA"/>
</dbReference>
<comment type="caution">
    <text evidence="1">The sequence shown here is derived from an EMBL/GenBank/DDBJ whole genome shotgun (WGS) entry which is preliminary data.</text>
</comment>
<evidence type="ECO:0000313" key="1">
    <source>
        <dbReference type="EMBL" id="RON72524.1"/>
    </source>
</evidence>
<accession>A0A423LW54</accession>
<gene>
    <name evidence="1" type="ORF">BK671_01325</name>
</gene>
<dbReference type="Proteomes" id="UP000285757">
    <property type="component" value="Unassembled WGS sequence"/>
</dbReference>
<sequence length="113" mass="13291">MRPECEDTRGIQTNISPSSRSLWEVCRWFCSQYASTDSRRNAEWCRTLTHPQQVFFQGEYSIWILRQQISLHQSVKTLAGQPQRFIEKCIPDKYSCVWTTLAQFSLQALDFHG</sequence>
<reference evidence="1 2" key="1">
    <citation type="submission" date="2016-10" db="EMBL/GenBank/DDBJ databases">
        <title>Comparative genome analysis of multiple Pseudomonas spp. focuses on biocontrol and plant growth promoting traits.</title>
        <authorList>
            <person name="Tao X.-Y."/>
            <person name="Taylor C.G."/>
        </authorList>
    </citation>
    <scope>NUCLEOTIDE SEQUENCE [LARGE SCALE GENOMIC DNA]</scope>
    <source>
        <strain evidence="1 2">24D3</strain>
    </source>
</reference>
<evidence type="ECO:0000313" key="2">
    <source>
        <dbReference type="Proteomes" id="UP000285757"/>
    </source>
</evidence>
<organism evidence="1 2">
    <name type="scientific">Pseudomonas fluorescens</name>
    <dbReference type="NCBI Taxonomy" id="294"/>
    <lineage>
        <taxon>Bacteria</taxon>
        <taxon>Pseudomonadati</taxon>
        <taxon>Pseudomonadota</taxon>
        <taxon>Gammaproteobacteria</taxon>
        <taxon>Pseudomonadales</taxon>
        <taxon>Pseudomonadaceae</taxon>
        <taxon>Pseudomonas</taxon>
    </lineage>
</organism>
<dbReference type="AlphaFoldDB" id="A0A423LW54"/>
<proteinExistence type="predicted"/>
<protein>
    <submittedName>
        <fullName evidence="1">Uncharacterized protein</fullName>
    </submittedName>
</protein>